<dbReference type="Gene3D" id="1.10.10.10">
    <property type="entry name" value="Winged helix-like DNA-binding domain superfamily/Winged helix DNA-binding domain"/>
    <property type="match status" value="1"/>
</dbReference>
<organism evidence="5 6">
    <name type="scientific">Aliiroseovarius salicola</name>
    <dbReference type="NCBI Taxonomy" id="3009082"/>
    <lineage>
        <taxon>Bacteria</taxon>
        <taxon>Pseudomonadati</taxon>
        <taxon>Pseudomonadota</taxon>
        <taxon>Alphaproteobacteria</taxon>
        <taxon>Rhodobacterales</taxon>
        <taxon>Paracoccaceae</taxon>
        <taxon>Aliiroseovarius</taxon>
    </lineage>
</organism>
<dbReference type="PANTHER" id="PTHR44688:SF16">
    <property type="entry name" value="DNA-BINDING TRANSCRIPTIONAL ACTIVATOR DEVR_DOSR"/>
    <property type="match status" value="1"/>
</dbReference>
<dbReference type="SUPFAM" id="SSF46894">
    <property type="entry name" value="C-terminal effector domain of the bipartite response regulators"/>
    <property type="match status" value="1"/>
</dbReference>
<dbReference type="Pfam" id="PF00196">
    <property type="entry name" value="GerE"/>
    <property type="match status" value="1"/>
</dbReference>
<dbReference type="Pfam" id="PF03472">
    <property type="entry name" value="Autoind_bind"/>
    <property type="match status" value="1"/>
</dbReference>
<name>A0ABT4W4Z4_9RHOB</name>
<evidence type="ECO:0000256" key="3">
    <source>
        <dbReference type="ARBA" id="ARBA00023163"/>
    </source>
</evidence>
<evidence type="ECO:0000256" key="1">
    <source>
        <dbReference type="ARBA" id="ARBA00023015"/>
    </source>
</evidence>
<evidence type="ECO:0000313" key="5">
    <source>
        <dbReference type="EMBL" id="MDA5094818.1"/>
    </source>
</evidence>
<dbReference type="PRINTS" id="PR00038">
    <property type="entry name" value="HTHLUXR"/>
</dbReference>
<dbReference type="InterPro" id="IPR036693">
    <property type="entry name" value="TF_LuxR_autoind-bd_dom_sf"/>
</dbReference>
<dbReference type="CDD" id="cd06170">
    <property type="entry name" value="LuxR_C_like"/>
    <property type="match status" value="1"/>
</dbReference>
<dbReference type="Gene3D" id="3.30.450.80">
    <property type="entry name" value="Transcription factor LuxR-like, autoinducer-binding domain"/>
    <property type="match status" value="1"/>
</dbReference>
<dbReference type="SUPFAM" id="SSF75516">
    <property type="entry name" value="Pheromone-binding domain of LuxR-like quorum-sensing transcription factors"/>
    <property type="match status" value="1"/>
</dbReference>
<dbReference type="RefSeq" id="WP_271054526.1">
    <property type="nucleotide sequence ID" value="NZ_JAQIIO010000006.1"/>
</dbReference>
<evidence type="ECO:0000259" key="4">
    <source>
        <dbReference type="PROSITE" id="PS50043"/>
    </source>
</evidence>
<dbReference type="SMART" id="SM00421">
    <property type="entry name" value="HTH_LUXR"/>
    <property type="match status" value="1"/>
</dbReference>
<dbReference type="InterPro" id="IPR016032">
    <property type="entry name" value="Sig_transdc_resp-reg_C-effctor"/>
</dbReference>
<comment type="caution">
    <text evidence="5">The sequence shown here is derived from an EMBL/GenBank/DDBJ whole genome shotgun (WGS) entry which is preliminary data.</text>
</comment>
<dbReference type="PANTHER" id="PTHR44688">
    <property type="entry name" value="DNA-BINDING TRANSCRIPTIONAL ACTIVATOR DEVR_DOSR"/>
    <property type="match status" value="1"/>
</dbReference>
<keyword evidence="6" id="KW-1185">Reference proteome</keyword>
<evidence type="ECO:0000256" key="2">
    <source>
        <dbReference type="ARBA" id="ARBA00023125"/>
    </source>
</evidence>
<reference evidence="5 6" key="1">
    <citation type="submission" date="2023-01" db="EMBL/GenBank/DDBJ databases">
        <authorList>
            <person name="Yoon J.-W."/>
        </authorList>
    </citation>
    <scope>NUCLEOTIDE SEQUENCE [LARGE SCALE GENOMIC DNA]</scope>
    <source>
        <strain evidence="5 6">KMU-50</strain>
    </source>
</reference>
<feature type="domain" description="HTH luxR-type" evidence="4">
    <location>
        <begin position="177"/>
        <end position="242"/>
    </location>
</feature>
<keyword evidence="2" id="KW-0238">DNA-binding</keyword>
<keyword evidence="3" id="KW-0804">Transcription</keyword>
<proteinExistence type="predicted"/>
<dbReference type="InterPro" id="IPR036388">
    <property type="entry name" value="WH-like_DNA-bd_sf"/>
</dbReference>
<evidence type="ECO:0000313" key="6">
    <source>
        <dbReference type="Proteomes" id="UP001528040"/>
    </source>
</evidence>
<dbReference type="InterPro" id="IPR005143">
    <property type="entry name" value="TF_LuxR_autoind-bd_dom"/>
</dbReference>
<keyword evidence="1" id="KW-0805">Transcription regulation</keyword>
<dbReference type="PROSITE" id="PS50043">
    <property type="entry name" value="HTH_LUXR_2"/>
    <property type="match status" value="1"/>
</dbReference>
<protein>
    <submittedName>
        <fullName evidence="5">LuxR family transcriptional regulator</fullName>
    </submittedName>
</protein>
<dbReference type="InterPro" id="IPR000792">
    <property type="entry name" value="Tscrpt_reg_LuxR_C"/>
</dbReference>
<dbReference type="EMBL" id="JAQIIO010000006">
    <property type="protein sequence ID" value="MDA5094818.1"/>
    <property type="molecule type" value="Genomic_DNA"/>
</dbReference>
<gene>
    <name evidence="5" type="ORF">O2N63_12055</name>
</gene>
<accession>A0ABT4W4Z4</accession>
<dbReference type="Proteomes" id="UP001528040">
    <property type="component" value="Unassembled WGS sequence"/>
</dbReference>
<sequence length="255" mass="29050">MKLMDRLLEICKSNSIQTVWQIQRDTVAEFGFDRIIYGYSRFFTPNNYGPPEDILILSNHTAEYLKEYAEGQMYFHAPMALWASQNTGSCSWRWVHENSHLMGERQQEVMKINRKLKINAGYTISFPSTTSRTRGVIGLTAEAHISQDEVDELWKEHGAAIETLAHVSHLKIISLPIETQRQPLTARQREALEWVSDGKTTQDIAVIMGVSPATVEKHLRIAREKLAVDTTAQAVAKASFFNQIYVVAPSEQERK</sequence>